<proteinExistence type="predicted"/>
<dbReference type="EMBL" id="GBEZ01022973">
    <property type="protein sequence ID" value="JAC63891.1"/>
    <property type="molecule type" value="Transcribed_RNA"/>
</dbReference>
<gene>
    <name evidence="2" type="ORF">TSPGSL018_19532</name>
</gene>
<feature type="non-terminal residue" evidence="2">
    <location>
        <position position="1"/>
    </location>
</feature>
<feature type="non-terminal residue" evidence="2">
    <location>
        <position position="72"/>
    </location>
</feature>
<name>A0A061R014_9CHLO</name>
<feature type="compositionally biased region" description="Pro residues" evidence="1">
    <location>
        <begin position="18"/>
        <end position="34"/>
    </location>
</feature>
<accession>A0A061R014</accession>
<feature type="region of interest" description="Disordered" evidence="1">
    <location>
        <begin position="1"/>
        <end position="34"/>
    </location>
</feature>
<dbReference type="AlphaFoldDB" id="A0A061R014"/>
<evidence type="ECO:0000256" key="1">
    <source>
        <dbReference type="SAM" id="MobiDB-lite"/>
    </source>
</evidence>
<sequence length="72" mass="7697">RHDIAPGAVSAASWGNLPPSPLPRPPVAPLPPPQPHSAAKLGLFWGGPWGKRGCHEGCGRLLRVRHRERQSG</sequence>
<reference evidence="2" key="1">
    <citation type="submission" date="2014-05" db="EMBL/GenBank/DDBJ databases">
        <title>The transcriptome of the halophilic microalga Tetraselmis sp. GSL018 isolated from the Great Salt Lake, Utah.</title>
        <authorList>
            <person name="Jinkerson R.E."/>
            <person name="D'Adamo S."/>
            <person name="Posewitz M.C."/>
        </authorList>
    </citation>
    <scope>NUCLEOTIDE SEQUENCE</scope>
    <source>
        <strain evidence="2">GSL018</strain>
    </source>
</reference>
<evidence type="ECO:0000313" key="2">
    <source>
        <dbReference type="EMBL" id="JAC63891.1"/>
    </source>
</evidence>
<protein>
    <submittedName>
        <fullName evidence="2">Uncharacterized protein</fullName>
    </submittedName>
</protein>
<organism evidence="2">
    <name type="scientific">Tetraselmis sp. GSL018</name>
    <dbReference type="NCBI Taxonomy" id="582737"/>
    <lineage>
        <taxon>Eukaryota</taxon>
        <taxon>Viridiplantae</taxon>
        <taxon>Chlorophyta</taxon>
        <taxon>core chlorophytes</taxon>
        <taxon>Chlorodendrophyceae</taxon>
        <taxon>Chlorodendrales</taxon>
        <taxon>Chlorodendraceae</taxon>
        <taxon>Tetraselmis</taxon>
    </lineage>
</organism>